<accession>A0ACC2VEM5</accession>
<evidence type="ECO:0000313" key="2">
    <source>
        <dbReference type="Proteomes" id="UP001230649"/>
    </source>
</evidence>
<keyword evidence="2" id="KW-1185">Reference proteome</keyword>
<proteinExistence type="predicted"/>
<name>A0ACC2VEM5_9TREE</name>
<dbReference type="EMBL" id="JASBWS010000102">
    <property type="protein sequence ID" value="KAJ9097503.1"/>
    <property type="molecule type" value="Genomic_DNA"/>
</dbReference>
<evidence type="ECO:0000313" key="1">
    <source>
        <dbReference type="EMBL" id="KAJ9097503.1"/>
    </source>
</evidence>
<protein>
    <submittedName>
        <fullName evidence="1">Uncharacterized protein</fullName>
    </submittedName>
</protein>
<gene>
    <name evidence="1" type="ORF">QFC20_006160</name>
</gene>
<sequence>MPPKRNTSSMDLSRASPVIQQPMNIGNDPGSSTKGVGTTSAGLKSKRQPLVRSGGSGSNSGSQQSLLGFSSRKNAPVTPEKKKVSGLKRKVEEVGDEGVVNPETTVHPLFARKAEEPMVLEPVQSVDVDSKEGVRSATIEGISGVPTGWDPLLLTGSQPTKTMEQNLTLDNVHSSSLDLTPDEQAEQTEALQPGTHRNRGLAFRKAMLSADQRIKAIRETKPPIGKGKTGAGAKGKTGKGKGGLDPNDKRWSKVYKESWKAMGGDHIAPIHTTPQTHTKIHHILRAFDLSPQYGPCVGISRLARWERAKAWGLAPPEEIREILETPEGAEDTSYRETVFEGTGIYCSNA</sequence>
<organism evidence="1 2">
    <name type="scientific">Naganishia adeliensis</name>
    <dbReference type="NCBI Taxonomy" id="92952"/>
    <lineage>
        <taxon>Eukaryota</taxon>
        <taxon>Fungi</taxon>
        <taxon>Dikarya</taxon>
        <taxon>Basidiomycota</taxon>
        <taxon>Agaricomycotina</taxon>
        <taxon>Tremellomycetes</taxon>
        <taxon>Filobasidiales</taxon>
        <taxon>Filobasidiaceae</taxon>
        <taxon>Naganishia</taxon>
    </lineage>
</organism>
<comment type="caution">
    <text evidence="1">The sequence shown here is derived from an EMBL/GenBank/DDBJ whole genome shotgun (WGS) entry which is preliminary data.</text>
</comment>
<reference evidence="1" key="1">
    <citation type="submission" date="2023-04" db="EMBL/GenBank/DDBJ databases">
        <title>Draft Genome sequencing of Naganishia species isolated from polar environments using Oxford Nanopore Technology.</title>
        <authorList>
            <person name="Leo P."/>
            <person name="Venkateswaran K."/>
        </authorList>
    </citation>
    <scope>NUCLEOTIDE SEQUENCE</scope>
    <source>
        <strain evidence="1">MNA-CCFEE 5262</strain>
    </source>
</reference>
<dbReference type="Proteomes" id="UP001230649">
    <property type="component" value="Unassembled WGS sequence"/>
</dbReference>